<comment type="caution">
    <text evidence="4">The sequence shown here is derived from an EMBL/GenBank/DDBJ whole genome shotgun (WGS) entry which is preliminary data.</text>
</comment>
<feature type="transmembrane region" description="Helical" evidence="2">
    <location>
        <begin position="131"/>
        <end position="152"/>
    </location>
</feature>
<evidence type="ECO:0000313" key="5">
    <source>
        <dbReference type="Proteomes" id="UP001501237"/>
    </source>
</evidence>
<dbReference type="SUPFAM" id="SSF48317">
    <property type="entry name" value="Acid phosphatase/Vanadium-dependent haloperoxidase"/>
    <property type="match status" value="1"/>
</dbReference>
<keyword evidence="2" id="KW-0472">Membrane</keyword>
<evidence type="ECO:0000313" key="4">
    <source>
        <dbReference type="EMBL" id="GAA3231306.1"/>
    </source>
</evidence>
<evidence type="ECO:0000259" key="3">
    <source>
        <dbReference type="SMART" id="SM00014"/>
    </source>
</evidence>
<dbReference type="Proteomes" id="UP001501237">
    <property type="component" value="Unassembled WGS sequence"/>
</dbReference>
<dbReference type="CDD" id="cd03392">
    <property type="entry name" value="PAP2_like_2"/>
    <property type="match status" value="1"/>
</dbReference>
<name>A0ABP6QI56_9ACTN</name>
<dbReference type="SMART" id="SM00014">
    <property type="entry name" value="acidPPc"/>
    <property type="match status" value="1"/>
</dbReference>
<feature type="transmembrane region" description="Helical" evidence="2">
    <location>
        <begin position="90"/>
        <end position="111"/>
    </location>
</feature>
<keyword evidence="5" id="KW-1185">Reference proteome</keyword>
<feature type="transmembrane region" description="Helical" evidence="2">
    <location>
        <begin position="159"/>
        <end position="184"/>
    </location>
</feature>
<accession>A0ABP6QI56</accession>
<feature type="region of interest" description="Disordered" evidence="1">
    <location>
        <begin position="213"/>
        <end position="245"/>
    </location>
</feature>
<sequence>MVKRMLIAVVVLFAAALPLTLLLAAVDREGAPLADLDARGTADINGFVLDHRWLIRPMQATSYIFHAWVFRGIVLALVAWLLVRGARRLAAWAVVTITAGGLLGLLTKILVDRPRPDLPTPIAHFPGGSFPSGHAMTAVVGSATTVLILLALIHGIWRWLAWTIAALISFASGVCRVALGVHYISDVVAGWLLGAAVVAATTIAFEAWRRSEGRTPVHPAQEGVEPEAAPQISPLGDAAEAPPRT</sequence>
<evidence type="ECO:0000256" key="2">
    <source>
        <dbReference type="SAM" id="Phobius"/>
    </source>
</evidence>
<feature type="transmembrane region" description="Helical" evidence="2">
    <location>
        <begin position="63"/>
        <end position="83"/>
    </location>
</feature>
<dbReference type="EMBL" id="BAAAUV010000021">
    <property type="protein sequence ID" value="GAA3231306.1"/>
    <property type="molecule type" value="Genomic_DNA"/>
</dbReference>
<feature type="domain" description="Phosphatidic acid phosphatase type 2/haloperoxidase" evidence="3">
    <location>
        <begin position="86"/>
        <end position="202"/>
    </location>
</feature>
<keyword evidence="2" id="KW-0812">Transmembrane</keyword>
<evidence type="ECO:0000256" key="1">
    <source>
        <dbReference type="SAM" id="MobiDB-lite"/>
    </source>
</evidence>
<feature type="transmembrane region" description="Helical" evidence="2">
    <location>
        <begin position="190"/>
        <end position="208"/>
    </location>
</feature>
<dbReference type="InterPro" id="IPR036938">
    <property type="entry name" value="PAP2/HPO_sf"/>
</dbReference>
<dbReference type="InterPro" id="IPR000326">
    <property type="entry name" value="PAP2/HPO"/>
</dbReference>
<dbReference type="PANTHER" id="PTHR14969:SF13">
    <property type="entry name" value="AT30094P"/>
    <property type="match status" value="1"/>
</dbReference>
<protein>
    <recommendedName>
        <fullName evidence="3">Phosphatidic acid phosphatase type 2/haloperoxidase domain-containing protein</fullName>
    </recommendedName>
</protein>
<dbReference type="Gene3D" id="1.20.144.10">
    <property type="entry name" value="Phosphatidic acid phosphatase type 2/haloperoxidase"/>
    <property type="match status" value="1"/>
</dbReference>
<proteinExistence type="predicted"/>
<dbReference type="PANTHER" id="PTHR14969">
    <property type="entry name" value="SPHINGOSINE-1-PHOSPHATE PHOSPHOHYDROLASE"/>
    <property type="match status" value="1"/>
</dbReference>
<organism evidence="4 5">
    <name type="scientific">Actinocorallia longicatena</name>
    <dbReference type="NCBI Taxonomy" id="111803"/>
    <lineage>
        <taxon>Bacteria</taxon>
        <taxon>Bacillati</taxon>
        <taxon>Actinomycetota</taxon>
        <taxon>Actinomycetes</taxon>
        <taxon>Streptosporangiales</taxon>
        <taxon>Thermomonosporaceae</taxon>
        <taxon>Actinocorallia</taxon>
    </lineage>
</organism>
<gene>
    <name evidence="4" type="ORF">GCM10010468_62340</name>
</gene>
<reference evidence="5" key="1">
    <citation type="journal article" date="2019" name="Int. J. Syst. Evol. Microbiol.">
        <title>The Global Catalogue of Microorganisms (GCM) 10K type strain sequencing project: providing services to taxonomists for standard genome sequencing and annotation.</title>
        <authorList>
            <consortium name="The Broad Institute Genomics Platform"/>
            <consortium name="The Broad Institute Genome Sequencing Center for Infectious Disease"/>
            <person name="Wu L."/>
            <person name="Ma J."/>
        </authorList>
    </citation>
    <scope>NUCLEOTIDE SEQUENCE [LARGE SCALE GENOMIC DNA]</scope>
    <source>
        <strain evidence="5">JCM 9377</strain>
    </source>
</reference>
<keyword evidence="2" id="KW-1133">Transmembrane helix</keyword>
<dbReference type="Pfam" id="PF01569">
    <property type="entry name" value="PAP2"/>
    <property type="match status" value="1"/>
</dbReference>